<dbReference type="EMBL" id="CP017803">
    <property type="protein sequence ID" value="ATZ59726.1"/>
    <property type="molecule type" value="Genomic_DNA"/>
</dbReference>
<dbReference type="Gene3D" id="2.40.100.20">
    <property type="match status" value="1"/>
</dbReference>
<dbReference type="Pfam" id="PF18050">
    <property type="entry name" value="Cyclophil_like2"/>
    <property type="match status" value="1"/>
</dbReference>
<evidence type="ECO:0000313" key="3">
    <source>
        <dbReference type="Proteomes" id="UP000232133"/>
    </source>
</evidence>
<dbReference type="Proteomes" id="UP000232133">
    <property type="component" value="Chromosome"/>
</dbReference>
<sequence length="118" mass="13951">MKFKITINDNEYHADMVDCDLVNQIADMCPFEVTFKQHRNQEYFTKLPSQANDDGCPLTTTILKNKLYYYQQWNAFVIVYEDTNVSPYELTYVGEFDEDVSEYLQEAGRNIFVEMDVE</sequence>
<feature type="domain" description="Cyclophilin-like" evidence="1">
    <location>
        <begin position="5"/>
        <end position="114"/>
    </location>
</feature>
<evidence type="ECO:0000259" key="1">
    <source>
        <dbReference type="Pfam" id="PF18050"/>
    </source>
</evidence>
<reference evidence="3" key="1">
    <citation type="submission" date="2016-10" db="EMBL/GenBank/DDBJ databases">
        <authorList>
            <person name="Kim B.-C."/>
            <person name="Jeong H."/>
        </authorList>
    </citation>
    <scope>NUCLEOTIDE SEQUENCE [LARGE SCALE GENOMIC DNA]</scope>
    <source>
        <strain evidence="3">KB11</strain>
    </source>
</reference>
<gene>
    <name evidence="2" type="ORF">BK798_04480</name>
</gene>
<proteinExistence type="predicted"/>
<organism evidence="2 3">
    <name type="scientific">Methanobrevibacter smithii</name>
    <dbReference type="NCBI Taxonomy" id="2173"/>
    <lineage>
        <taxon>Archaea</taxon>
        <taxon>Methanobacteriati</taxon>
        <taxon>Methanobacteriota</taxon>
        <taxon>Methanomada group</taxon>
        <taxon>Methanobacteria</taxon>
        <taxon>Methanobacteriales</taxon>
        <taxon>Methanobacteriaceae</taxon>
        <taxon>Methanobrevibacter</taxon>
    </lineage>
</organism>
<accession>A0A2H4U6I2</accession>
<protein>
    <recommendedName>
        <fullName evidence="1">Cyclophilin-like domain-containing protein</fullName>
    </recommendedName>
</protein>
<dbReference type="AlphaFoldDB" id="A0A2H4U6I2"/>
<dbReference type="InterPro" id="IPR041183">
    <property type="entry name" value="Cyclophilin-like"/>
</dbReference>
<dbReference type="GeneID" id="35118608"/>
<name>A0A2H4U6I2_METSM</name>
<dbReference type="InterPro" id="IPR029000">
    <property type="entry name" value="Cyclophilin-like_dom_sf"/>
</dbReference>
<evidence type="ECO:0000313" key="2">
    <source>
        <dbReference type="EMBL" id="ATZ59726.1"/>
    </source>
</evidence>
<dbReference type="RefSeq" id="WP_004033711.1">
    <property type="nucleotide sequence ID" value="NZ_CAABOX010000004.1"/>
</dbReference>
<dbReference type="SUPFAM" id="SSF50891">
    <property type="entry name" value="Cyclophilin-like"/>
    <property type="match status" value="1"/>
</dbReference>